<keyword evidence="10" id="KW-1185">Reference proteome</keyword>
<reference evidence="10" key="1">
    <citation type="journal article" date="2019" name="Int. J. Syst. Evol. Microbiol.">
        <title>The Global Catalogue of Microorganisms (GCM) 10K type strain sequencing project: providing services to taxonomists for standard genome sequencing and annotation.</title>
        <authorList>
            <consortium name="The Broad Institute Genomics Platform"/>
            <consortium name="The Broad Institute Genome Sequencing Center for Infectious Disease"/>
            <person name="Wu L."/>
            <person name="Ma J."/>
        </authorList>
    </citation>
    <scope>NUCLEOTIDE SEQUENCE [LARGE SCALE GENOMIC DNA]</scope>
    <source>
        <strain evidence="10">JCM 3296</strain>
    </source>
</reference>
<organism evidence="9 10">
    <name type="scientific">Lentzea flava</name>
    <dbReference type="NCBI Taxonomy" id="103732"/>
    <lineage>
        <taxon>Bacteria</taxon>
        <taxon>Bacillati</taxon>
        <taxon>Actinomycetota</taxon>
        <taxon>Actinomycetes</taxon>
        <taxon>Pseudonocardiales</taxon>
        <taxon>Pseudonocardiaceae</taxon>
        <taxon>Lentzea</taxon>
    </lineage>
</organism>
<dbReference type="EMBL" id="BMRE01000102">
    <property type="protein sequence ID" value="GGU86355.1"/>
    <property type="molecule type" value="Genomic_DNA"/>
</dbReference>
<evidence type="ECO:0000256" key="6">
    <source>
        <dbReference type="ARBA" id="ARBA00023033"/>
    </source>
</evidence>
<dbReference type="Pfam" id="PF00067">
    <property type="entry name" value="p450"/>
    <property type="match status" value="1"/>
</dbReference>
<dbReference type="Gene3D" id="1.10.630.10">
    <property type="entry name" value="Cytochrome P450"/>
    <property type="match status" value="1"/>
</dbReference>
<evidence type="ECO:0000256" key="8">
    <source>
        <dbReference type="SAM" id="MobiDB-lite"/>
    </source>
</evidence>
<proteinExistence type="inferred from homology"/>
<dbReference type="PANTHER" id="PTHR24291">
    <property type="entry name" value="CYTOCHROME P450 FAMILY 4"/>
    <property type="match status" value="1"/>
</dbReference>
<dbReference type="InterPro" id="IPR017972">
    <property type="entry name" value="Cyt_P450_CS"/>
</dbReference>
<name>A0ABQ2VHA8_9PSEU</name>
<evidence type="ECO:0000256" key="7">
    <source>
        <dbReference type="RuleBase" id="RU000461"/>
    </source>
</evidence>
<dbReference type="PRINTS" id="PR00463">
    <property type="entry name" value="EP450I"/>
</dbReference>
<gene>
    <name evidence="9" type="ORF">GCM10010178_90470</name>
</gene>
<sequence>MHVGQSETLTVHPVPGRHPVHGHAKQLHLDPLGFVRSLREHGDLVRIFIGPRPAEVVTTPELVRKLLVAYGRDFDKGALGDELCRHLGEGLVTSAGRFHIEQRRLMQPAFRAPCVAGYSRVMSAHSEEVAHRWQPGQILDLERELAQLTLDILMEIVFGPHPPSELVDAVGRWLSACQEAMKLALSAREAWRRLLPWSRFPRSSNPHAAVLRDILTRTIEQQRRDPTDNLLSTLLAARGSKTGEGMSDESLHDELRTLFVAGTGTLSAALAWTVHAMITHPEVARKVYAEVDTVIGSGSVTVEHVSQLVYTTQVIKEVLRRHSVWILMRRAMEPVQVKGITVAKGRELYYSPHALHHDPELYPEPEEFRPDRWTPEFEGALPRCAYVPFGVGNRICLGESFAWTELLIVIATIATRWRFELEPGHEVRTRIGTVDRPQNLVVVPTLREDRGVRC</sequence>
<evidence type="ECO:0000313" key="9">
    <source>
        <dbReference type="EMBL" id="GGU86355.1"/>
    </source>
</evidence>
<keyword evidence="2 7" id="KW-0349">Heme</keyword>
<dbReference type="PROSITE" id="PS00086">
    <property type="entry name" value="CYTOCHROME_P450"/>
    <property type="match status" value="1"/>
</dbReference>
<dbReference type="InterPro" id="IPR001128">
    <property type="entry name" value="Cyt_P450"/>
</dbReference>
<accession>A0ABQ2VHA8</accession>
<dbReference type="PRINTS" id="PR00385">
    <property type="entry name" value="P450"/>
</dbReference>
<evidence type="ECO:0000313" key="10">
    <source>
        <dbReference type="Proteomes" id="UP000649573"/>
    </source>
</evidence>
<evidence type="ECO:0000256" key="2">
    <source>
        <dbReference type="ARBA" id="ARBA00022617"/>
    </source>
</evidence>
<evidence type="ECO:0000256" key="3">
    <source>
        <dbReference type="ARBA" id="ARBA00022723"/>
    </source>
</evidence>
<evidence type="ECO:0000256" key="4">
    <source>
        <dbReference type="ARBA" id="ARBA00023002"/>
    </source>
</evidence>
<dbReference type="PANTHER" id="PTHR24291:SF50">
    <property type="entry name" value="BIFUNCTIONAL ALBAFLAVENONE MONOOXYGENASE_TERPENE SYNTHASE"/>
    <property type="match status" value="1"/>
</dbReference>
<keyword evidence="6 7" id="KW-0503">Monooxygenase</keyword>
<feature type="region of interest" description="Disordered" evidence="8">
    <location>
        <begin position="1"/>
        <end position="22"/>
    </location>
</feature>
<keyword evidence="4 7" id="KW-0560">Oxidoreductase</keyword>
<comment type="similarity">
    <text evidence="1 7">Belongs to the cytochrome P450 family.</text>
</comment>
<dbReference type="SUPFAM" id="SSF48264">
    <property type="entry name" value="Cytochrome P450"/>
    <property type="match status" value="1"/>
</dbReference>
<keyword evidence="5 7" id="KW-0408">Iron</keyword>
<keyword evidence="3 7" id="KW-0479">Metal-binding</keyword>
<protein>
    <submittedName>
        <fullName evidence="9">Cytochrome P450</fullName>
    </submittedName>
</protein>
<dbReference type="Proteomes" id="UP000649573">
    <property type="component" value="Unassembled WGS sequence"/>
</dbReference>
<evidence type="ECO:0000256" key="5">
    <source>
        <dbReference type="ARBA" id="ARBA00023004"/>
    </source>
</evidence>
<comment type="caution">
    <text evidence="9">The sequence shown here is derived from an EMBL/GenBank/DDBJ whole genome shotgun (WGS) entry which is preliminary data.</text>
</comment>
<evidence type="ECO:0000256" key="1">
    <source>
        <dbReference type="ARBA" id="ARBA00010617"/>
    </source>
</evidence>
<dbReference type="InterPro" id="IPR002401">
    <property type="entry name" value="Cyt_P450_E_grp-I"/>
</dbReference>
<dbReference type="InterPro" id="IPR050196">
    <property type="entry name" value="Cytochrome_P450_Monoox"/>
</dbReference>
<dbReference type="InterPro" id="IPR036396">
    <property type="entry name" value="Cyt_P450_sf"/>
</dbReference>